<keyword evidence="7" id="KW-0238">DNA-binding</keyword>
<name>A0A168QFP8_ABSGL</name>
<evidence type="ECO:0000256" key="7">
    <source>
        <dbReference type="ARBA" id="ARBA00023125"/>
    </source>
</evidence>
<evidence type="ECO:0000259" key="11">
    <source>
        <dbReference type="PROSITE" id="PS50157"/>
    </source>
</evidence>
<dbReference type="Gene3D" id="3.30.160.60">
    <property type="entry name" value="Classic Zinc Finger"/>
    <property type="match status" value="4"/>
</dbReference>
<feature type="domain" description="C2H2-type" evidence="11">
    <location>
        <begin position="368"/>
        <end position="392"/>
    </location>
</feature>
<evidence type="ECO:0000256" key="1">
    <source>
        <dbReference type="ARBA" id="ARBA00004123"/>
    </source>
</evidence>
<feature type="compositionally biased region" description="Low complexity" evidence="10">
    <location>
        <begin position="419"/>
        <end position="445"/>
    </location>
</feature>
<keyword evidence="5 9" id="KW-0863">Zinc-finger</keyword>
<keyword evidence="3" id="KW-0479">Metal-binding</keyword>
<organism evidence="12">
    <name type="scientific">Absidia glauca</name>
    <name type="common">Pin mould</name>
    <dbReference type="NCBI Taxonomy" id="4829"/>
    <lineage>
        <taxon>Eukaryota</taxon>
        <taxon>Fungi</taxon>
        <taxon>Fungi incertae sedis</taxon>
        <taxon>Mucoromycota</taxon>
        <taxon>Mucoromycotina</taxon>
        <taxon>Mucoromycetes</taxon>
        <taxon>Mucorales</taxon>
        <taxon>Cunninghamellaceae</taxon>
        <taxon>Absidia</taxon>
    </lineage>
</organism>
<dbReference type="PROSITE" id="PS50157">
    <property type="entry name" value="ZINC_FINGER_C2H2_2"/>
    <property type="match status" value="3"/>
</dbReference>
<comment type="similarity">
    <text evidence="2">Belongs to the GLI C2H2-type zinc-finger protein family.</text>
</comment>
<evidence type="ECO:0000256" key="9">
    <source>
        <dbReference type="PROSITE-ProRule" id="PRU00042"/>
    </source>
</evidence>
<dbReference type="SMART" id="SM00355">
    <property type="entry name" value="ZnF_C2H2"/>
    <property type="match status" value="4"/>
</dbReference>
<proteinExistence type="inferred from homology"/>
<dbReference type="SUPFAM" id="SSF57667">
    <property type="entry name" value="beta-beta-alpha zinc fingers"/>
    <property type="match status" value="2"/>
</dbReference>
<dbReference type="InterPro" id="IPR043359">
    <property type="entry name" value="GLI-like"/>
</dbReference>
<evidence type="ECO:0000256" key="2">
    <source>
        <dbReference type="ARBA" id="ARBA00010831"/>
    </source>
</evidence>
<dbReference type="Pfam" id="PF23561">
    <property type="entry name" value="zf-C2H2_15"/>
    <property type="match status" value="1"/>
</dbReference>
<feature type="compositionally biased region" description="Polar residues" evidence="10">
    <location>
        <begin position="127"/>
        <end position="147"/>
    </location>
</feature>
<keyword evidence="4" id="KW-0677">Repeat</keyword>
<dbReference type="InParanoid" id="A0A168QFP8"/>
<evidence type="ECO:0000256" key="6">
    <source>
        <dbReference type="ARBA" id="ARBA00022833"/>
    </source>
</evidence>
<dbReference type="GO" id="GO:0005634">
    <property type="term" value="C:nucleus"/>
    <property type="evidence" value="ECO:0007669"/>
    <property type="project" value="UniProtKB-SubCell"/>
</dbReference>
<evidence type="ECO:0000256" key="4">
    <source>
        <dbReference type="ARBA" id="ARBA00022737"/>
    </source>
</evidence>
<evidence type="ECO:0000256" key="10">
    <source>
        <dbReference type="SAM" id="MobiDB-lite"/>
    </source>
</evidence>
<feature type="region of interest" description="Disordered" evidence="10">
    <location>
        <begin position="406"/>
        <end position="445"/>
    </location>
</feature>
<accession>A0A168QFP8</accession>
<dbReference type="EMBL" id="LT554414">
    <property type="protein sequence ID" value="SAM04584.1"/>
    <property type="molecule type" value="Genomic_DNA"/>
</dbReference>
<gene>
    <name evidence="12" type="primary">ABSGL_10450.1 scaffold 12026</name>
</gene>
<evidence type="ECO:0000313" key="12">
    <source>
        <dbReference type="EMBL" id="SAM04584.1"/>
    </source>
</evidence>
<dbReference type="GO" id="GO:0000981">
    <property type="term" value="F:DNA-binding transcription factor activity, RNA polymerase II-specific"/>
    <property type="evidence" value="ECO:0007669"/>
    <property type="project" value="TreeGrafter"/>
</dbReference>
<evidence type="ECO:0000256" key="5">
    <source>
        <dbReference type="ARBA" id="ARBA00022771"/>
    </source>
</evidence>
<dbReference type="GO" id="GO:0008270">
    <property type="term" value="F:zinc ion binding"/>
    <property type="evidence" value="ECO:0007669"/>
    <property type="project" value="UniProtKB-KW"/>
</dbReference>
<protein>
    <recommendedName>
        <fullName evidence="11">C2H2-type domain-containing protein</fullName>
    </recommendedName>
</protein>
<feature type="domain" description="C2H2-type" evidence="11">
    <location>
        <begin position="338"/>
        <end position="367"/>
    </location>
</feature>
<comment type="subcellular location">
    <subcellularLocation>
        <location evidence="1">Nucleus</location>
    </subcellularLocation>
</comment>
<dbReference type="PANTHER" id="PTHR45718">
    <property type="entry name" value="TRANSCRIPTIONAL ACTIVATOR CUBITUS INTERRUPTUS"/>
    <property type="match status" value="1"/>
</dbReference>
<dbReference type="InterPro" id="IPR036236">
    <property type="entry name" value="Znf_C2H2_sf"/>
</dbReference>
<evidence type="ECO:0000256" key="3">
    <source>
        <dbReference type="ARBA" id="ARBA00022723"/>
    </source>
</evidence>
<keyword evidence="8" id="KW-0539">Nucleus</keyword>
<evidence type="ECO:0000313" key="13">
    <source>
        <dbReference type="Proteomes" id="UP000078561"/>
    </source>
</evidence>
<feature type="compositionally biased region" description="Polar residues" evidence="10">
    <location>
        <begin position="242"/>
        <end position="252"/>
    </location>
</feature>
<dbReference type="GO" id="GO:0000978">
    <property type="term" value="F:RNA polymerase II cis-regulatory region sequence-specific DNA binding"/>
    <property type="evidence" value="ECO:0007669"/>
    <property type="project" value="TreeGrafter"/>
</dbReference>
<dbReference type="PROSITE" id="PS00028">
    <property type="entry name" value="ZINC_FINGER_C2H2_1"/>
    <property type="match status" value="2"/>
</dbReference>
<keyword evidence="13" id="KW-1185">Reference proteome</keyword>
<dbReference type="FunFam" id="3.30.160.60:FF:000125">
    <property type="entry name" value="Putative zinc finger protein 143"/>
    <property type="match status" value="1"/>
</dbReference>
<keyword evidence="6" id="KW-0862">Zinc</keyword>
<dbReference type="OrthoDB" id="654211at2759"/>
<evidence type="ECO:0000256" key="8">
    <source>
        <dbReference type="ARBA" id="ARBA00023242"/>
    </source>
</evidence>
<dbReference type="AlphaFoldDB" id="A0A168QFP8"/>
<feature type="domain" description="C2H2-type" evidence="11">
    <location>
        <begin position="305"/>
        <end position="337"/>
    </location>
</feature>
<sequence>MDILLSSPPNHQGKHQFNSAFHQLKYDDAKPALISNPCEWAHTPPATPMTPNDQMQQSMMAQLPLNQQHSFLLTSPPFSNMDNTHMVQPASTKSDNCSARGLLAHADDHEWHVYADSSTGLELHYPKSSNQSSIDSCVTPSPLQHNNSNERHPLATFYGMTDYHQDASSLPAASDTSPPLCDTIAETSPLVSSCTSSVIEDTFFSDGDQDTLSTASSLFGHLSKAQLIERVVQLEQEKRRTTLTASEHTVTQVEPKRKHSQEDSTGQEQDIHICRWVNCRTETATLDELITHLRDTHIGSGKASYHCEWIGCARNRKPFMKRHKMHNHLRTHTGERPFVCTVTGCEKRFSRPDSLNTHIRTHSNIRPYLCRVEGCSKAYFHSRSLRKHVKGHEAAGVFVPRAPARQAAINKKKHHHTTPRSTLTSSSPSPEQRTQSSIVIPLSSSNSPFTPSTTFPSSIHLSSPSFGLSPSFSYPTSSFASSHTPSPSTSTSYDSHTDPIVLNSGSIPSFSSYAYALSHDLSYQDNHLSYVD</sequence>
<dbReference type="InterPro" id="IPR056436">
    <property type="entry name" value="Znf-C2H2_ZIC1-5/GLI1-3-like"/>
</dbReference>
<dbReference type="PANTHER" id="PTHR45718:SF8">
    <property type="entry name" value="GLIS FAMILY ZINC FINGER 2"/>
    <property type="match status" value="1"/>
</dbReference>
<dbReference type="STRING" id="4829.A0A168QFP8"/>
<dbReference type="Proteomes" id="UP000078561">
    <property type="component" value="Unassembled WGS sequence"/>
</dbReference>
<dbReference type="InterPro" id="IPR013087">
    <property type="entry name" value="Znf_C2H2_type"/>
</dbReference>
<feature type="region of interest" description="Disordered" evidence="10">
    <location>
        <begin position="126"/>
        <end position="151"/>
    </location>
</feature>
<feature type="region of interest" description="Disordered" evidence="10">
    <location>
        <begin position="239"/>
        <end position="265"/>
    </location>
</feature>
<reference evidence="12" key="1">
    <citation type="submission" date="2016-04" db="EMBL/GenBank/DDBJ databases">
        <authorList>
            <person name="Evans L.H."/>
            <person name="Alamgir A."/>
            <person name="Owens N."/>
            <person name="Weber N.D."/>
            <person name="Virtaneva K."/>
            <person name="Barbian K."/>
            <person name="Babar A."/>
            <person name="Rosenke K."/>
        </authorList>
    </citation>
    <scope>NUCLEOTIDE SEQUENCE [LARGE SCALE GENOMIC DNA]</scope>
    <source>
        <strain evidence="12">CBS 101.48</strain>
    </source>
</reference>